<sequence>MAYANKTISNAITGQSIRFVQTAKDTDGKLLEMEATFRAHSTEPAPHFHPHQVEDFLIVSGELTVRLDGTQRTFRKGDRLHISKNRVHTMWNPSNQPTVVNWQVRPAMDTEYFLETTTGLANDGKTNALGMPSVLQIALLVNRFSKVFRLTKPEPAVQKIVFTLLTPVAYLFGCRPTYRKYLD</sequence>
<comment type="caution">
    <text evidence="2">The sequence shown here is derived from an EMBL/GenBank/DDBJ whole genome shotgun (WGS) entry which is preliminary data.</text>
</comment>
<dbReference type="InterPro" id="IPR014710">
    <property type="entry name" value="RmlC-like_jellyroll"/>
</dbReference>
<dbReference type="SUPFAM" id="SSF51182">
    <property type="entry name" value="RmlC-like cupins"/>
    <property type="match status" value="1"/>
</dbReference>
<evidence type="ECO:0000259" key="1">
    <source>
        <dbReference type="Pfam" id="PF07883"/>
    </source>
</evidence>
<dbReference type="InterPro" id="IPR011051">
    <property type="entry name" value="RmlC_Cupin_sf"/>
</dbReference>
<evidence type="ECO:0000313" key="2">
    <source>
        <dbReference type="EMBL" id="RRB14925.1"/>
    </source>
</evidence>
<dbReference type="Pfam" id="PF07883">
    <property type="entry name" value="Cupin_2"/>
    <property type="match status" value="1"/>
</dbReference>
<organism evidence="2 3">
    <name type="scientific">Larkinella knui</name>
    <dbReference type="NCBI Taxonomy" id="2025310"/>
    <lineage>
        <taxon>Bacteria</taxon>
        <taxon>Pseudomonadati</taxon>
        <taxon>Bacteroidota</taxon>
        <taxon>Cytophagia</taxon>
        <taxon>Cytophagales</taxon>
        <taxon>Spirosomataceae</taxon>
        <taxon>Larkinella</taxon>
    </lineage>
</organism>
<dbReference type="Proteomes" id="UP000274271">
    <property type="component" value="Unassembled WGS sequence"/>
</dbReference>
<protein>
    <submittedName>
        <fullName evidence="2">Cupin domain-containing protein</fullName>
    </submittedName>
</protein>
<evidence type="ECO:0000313" key="3">
    <source>
        <dbReference type="Proteomes" id="UP000274271"/>
    </source>
</evidence>
<keyword evidence="3" id="KW-1185">Reference proteome</keyword>
<dbReference type="AlphaFoldDB" id="A0A3P1CNR7"/>
<reference evidence="2 3" key="1">
    <citation type="submission" date="2018-11" db="EMBL/GenBank/DDBJ databases">
        <authorList>
            <person name="Zhou Z."/>
            <person name="Wang G."/>
        </authorList>
    </citation>
    <scope>NUCLEOTIDE SEQUENCE [LARGE SCALE GENOMIC DNA]</scope>
    <source>
        <strain evidence="2 3">KCTC42998</strain>
    </source>
</reference>
<feature type="domain" description="Cupin type-2" evidence="1">
    <location>
        <begin position="38"/>
        <end position="100"/>
    </location>
</feature>
<dbReference type="PANTHER" id="PTHR36440">
    <property type="entry name" value="PUTATIVE (AFU_ORTHOLOGUE AFUA_8G07350)-RELATED"/>
    <property type="match status" value="1"/>
</dbReference>
<dbReference type="InterPro" id="IPR013096">
    <property type="entry name" value="Cupin_2"/>
</dbReference>
<dbReference type="PANTHER" id="PTHR36440:SF1">
    <property type="entry name" value="PUTATIVE (AFU_ORTHOLOGUE AFUA_8G07350)-RELATED"/>
    <property type="match status" value="1"/>
</dbReference>
<dbReference type="Gene3D" id="2.60.120.10">
    <property type="entry name" value="Jelly Rolls"/>
    <property type="match status" value="1"/>
</dbReference>
<name>A0A3P1CNR7_9BACT</name>
<gene>
    <name evidence="2" type="ORF">EHT87_10180</name>
</gene>
<proteinExistence type="predicted"/>
<accession>A0A3P1CNR7</accession>
<dbReference type="InterPro" id="IPR053146">
    <property type="entry name" value="QDO-like"/>
</dbReference>
<dbReference type="RefSeq" id="WP_124906527.1">
    <property type="nucleotide sequence ID" value="NZ_RQJP01000002.1"/>
</dbReference>
<dbReference type="EMBL" id="RQJP01000002">
    <property type="protein sequence ID" value="RRB14925.1"/>
    <property type="molecule type" value="Genomic_DNA"/>
</dbReference>
<dbReference type="OrthoDB" id="72027at2"/>